<protein>
    <recommendedName>
        <fullName evidence="3">SMP-30/Gluconolactonase/LRE-like region domain-containing protein</fullName>
    </recommendedName>
</protein>
<accession>A0ABM8GB99</accession>
<keyword evidence="5" id="KW-1185">Reference proteome</keyword>
<reference evidence="5" key="1">
    <citation type="journal article" date="2019" name="Int. J. Syst. Evol. Microbiol.">
        <title>The Global Catalogue of Microorganisms (GCM) 10K type strain sequencing project: providing services to taxonomists for standard genome sequencing and annotation.</title>
        <authorList>
            <consortium name="The Broad Institute Genomics Platform"/>
            <consortium name="The Broad Institute Genome Sequencing Center for Infectious Disease"/>
            <person name="Wu L."/>
            <person name="Ma J."/>
        </authorList>
    </citation>
    <scope>NUCLEOTIDE SEQUENCE [LARGE SCALE GENOMIC DNA]</scope>
    <source>
        <strain evidence="5">NBRC 108725</strain>
    </source>
</reference>
<dbReference type="EMBL" id="AP027731">
    <property type="protein sequence ID" value="BDZ45498.1"/>
    <property type="molecule type" value="Genomic_DNA"/>
</dbReference>
<name>A0ABM8GB99_9MICO</name>
<dbReference type="RefSeq" id="WP_286278804.1">
    <property type="nucleotide sequence ID" value="NZ_AP027731.1"/>
</dbReference>
<dbReference type="Gene3D" id="2.120.10.30">
    <property type="entry name" value="TolB, C-terminal domain"/>
    <property type="match status" value="1"/>
</dbReference>
<dbReference type="InterPro" id="IPR051262">
    <property type="entry name" value="SMP-30/CGR1_Lactonase"/>
</dbReference>
<dbReference type="PANTHER" id="PTHR47572">
    <property type="entry name" value="LIPOPROTEIN-RELATED"/>
    <property type="match status" value="1"/>
</dbReference>
<evidence type="ECO:0000313" key="4">
    <source>
        <dbReference type="EMBL" id="BDZ45498.1"/>
    </source>
</evidence>
<comment type="similarity">
    <text evidence="1">Belongs to the SMP-30/CGR1 family.</text>
</comment>
<dbReference type="Pfam" id="PF08450">
    <property type="entry name" value="SGL"/>
    <property type="match status" value="1"/>
</dbReference>
<keyword evidence="2" id="KW-0378">Hydrolase</keyword>
<evidence type="ECO:0000259" key="3">
    <source>
        <dbReference type="Pfam" id="PF08450"/>
    </source>
</evidence>
<evidence type="ECO:0000256" key="2">
    <source>
        <dbReference type="ARBA" id="ARBA00022801"/>
    </source>
</evidence>
<dbReference type="Proteomes" id="UP001321498">
    <property type="component" value="Chromosome"/>
</dbReference>
<dbReference type="SUPFAM" id="SSF63829">
    <property type="entry name" value="Calcium-dependent phosphotriesterase"/>
    <property type="match status" value="1"/>
</dbReference>
<evidence type="ECO:0000256" key="1">
    <source>
        <dbReference type="ARBA" id="ARBA00008853"/>
    </source>
</evidence>
<proteinExistence type="inferred from homology"/>
<dbReference type="InterPro" id="IPR011042">
    <property type="entry name" value="6-blade_b-propeller_TolB-like"/>
</dbReference>
<feature type="domain" description="SMP-30/Gluconolactonase/LRE-like region" evidence="3">
    <location>
        <begin position="11"/>
        <end position="198"/>
    </location>
</feature>
<gene>
    <name evidence="4" type="ORF">GCM10025866_14070</name>
</gene>
<dbReference type="PANTHER" id="PTHR47572:SF4">
    <property type="entry name" value="LACTONASE DRP35"/>
    <property type="match status" value="1"/>
</dbReference>
<dbReference type="InterPro" id="IPR013658">
    <property type="entry name" value="SGL"/>
</dbReference>
<sequence length="226" mass="24755">MRARHQLGPEEFRDGRQEVVAFHFQGTYLNSPNDVVARSDGTVYFSDPDYGRWDHVVGVHRPLELGFQGVFLVPAGGGETRLVVDRAEFNQPNGLCFSPDESVLYVDDLDGVRAFDVAPDGTLSRPRTLATGMGDTAVPGRGNPDGMRCDERGNVWVTARGGIWVLSPDGELLGVVETPETPANLVWGGEDWRTLFVCMSTTVRTLETRVGPPPPVRTMAEKALSR</sequence>
<organism evidence="4 5">
    <name type="scientific">Naasia aerilata</name>
    <dbReference type="NCBI Taxonomy" id="1162966"/>
    <lineage>
        <taxon>Bacteria</taxon>
        <taxon>Bacillati</taxon>
        <taxon>Actinomycetota</taxon>
        <taxon>Actinomycetes</taxon>
        <taxon>Micrococcales</taxon>
        <taxon>Microbacteriaceae</taxon>
        <taxon>Naasia</taxon>
    </lineage>
</organism>
<evidence type="ECO:0000313" key="5">
    <source>
        <dbReference type="Proteomes" id="UP001321498"/>
    </source>
</evidence>